<evidence type="ECO:0000256" key="2">
    <source>
        <dbReference type="ARBA" id="ARBA00022695"/>
    </source>
</evidence>
<gene>
    <name evidence="4" type="ORF">CLV89_1255</name>
</gene>
<dbReference type="PANTHER" id="PTHR43793:SF1">
    <property type="entry name" value="FAD SYNTHASE"/>
    <property type="match status" value="1"/>
</dbReference>
<evidence type="ECO:0000313" key="5">
    <source>
        <dbReference type="Proteomes" id="UP000237718"/>
    </source>
</evidence>
<dbReference type="Pfam" id="PF01467">
    <property type="entry name" value="CTP_transf_like"/>
    <property type="match status" value="1"/>
</dbReference>
<dbReference type="InterPro" id="IPR014729">
    <property type="entry name" value="Rossmann-like_a/b/a_fold"/>
</dbReference>
<dbReference type="SUPFAM" id="SSF52374">
    <property type="entry name" value="Nucleotidylyl transferase"/>
    <property type="match status" value="1"/>
</dbReference>
<proteinExistence type="predicted"/>
<evidence type="ECO:0000256" key="1">
    <source>
        <dbReference type="ARBA" id="ARBA00022679"/>
    </source>
</evidence>
<protein>
    <submittedName>
        <fullName evidence="4">Glycerol-3-phosphate cytidylyltransferase</fullName>
    </submittedName>
</protein>
<dbReference type="GO" id="GO:0016779">
    <property type="term" value="F:nucleotidyltransferase activity"/>
    <property type="evidence" value="ECO:0007669"/>
    <property type="project" value="UniProtKB-KW"/>
</dbReference>
<keyword evidence="1 4" id="KW-0808">Transferase</keyword>
<evidence type="ECO:0000313" key="4">
    <source>
        <dbReference type="EMBL" id="PRZ43859.1"/>
    </source>
</evidence>
<evidence type="ECO:0000259" key="3">
    <source>
        <dbReference type="Pfam" id="PF01467"/>
    </source>
</evidence>
<comment type="caution">
    <text evidence="4">The sequence shown here is derived from an EMBL/GenBank/DDBJ whole genome shotgun (WGS) entry which is preliminary data.</text>
</comment>
<dbReference type="PANTHER" id="PTHR43793">
    <property type="entry name" value="FAD SYNTHASE"/>
    <property type="match status" value="1"/>
</dbReference>
<keyword evidence="2 4" id="KW-0548">Nucleotidyltransferase</keyword>
<accession>A0A2T1A5J0</accession>
<dbReference type="Proteomes" id="UP000237718">
    <property type="component" value="Unassembled WGS sequence"/>
</dbReference>
<name>A0A2T1A5J0_TRISK</name>
<feature type="domain" description="Cytidyltransferase-like" evidence="3">
    <location>
        <begin position="19"/>
        <end position="144"/>
    </location>
</feature>
<dbReference type="InterPro" id="IPR004821">
    <property type="entry name" value="Cyt_trans-like"/>
</dbReference>
<sequence>MSNSQSPLDGAKSPSVIGYTTGVFDMFHIGHLNLLRRAKAACDHLVVGVTSDELALARKGRSPVIPQVDRMAIVKALSCVDEVVEQKDMDKLAAWKRIGFHRMFVGDDWKGHPKWVALEQDFAPKGVEILYFPYTTSVSSTRLRNVVDPETGT</sequence>
<dbReference type="RefSeq" id="WP_106165514.1">
    <property type="nucleotide sequence ID" value="NZ_PVUF01000025.1"/>
</dbReference>
<organism evidence="4 5">
    <name type="scientific">Tritonibacter scottomollicae</name>
    <name type="common">Epibacterium scottomollicae</name>
    <dbReference type="NCBI Taxonomy" id="483013"/>
    <lineage>
        <taxon>Bacteria</taxon>
        <taxon>Pseudomonadati</taxon>
        <taxon>Pseudomonadota</taxon>
        <taxon>Alphaproteobacteria</taxon>
        <taxon>Rhodobacterales</taxon>
        <taxon>Paracoccaceae</taxon>
        <taxon>Tritonibacter</taxon>
    </lineage>
</organism>
<dbReference type="NCBIfam" id="TIGR00125">
    <property type="entry name" value="cyt_tran_rel"/>
    <property type="match status" value="1"/>
</dbReference>
<dbReference type="EMBL" id="PVUF01000025">
    <property type="protein sequence ID" value="PRZ43859.1"/>
    <property type="molecule type" value="Genomic_DNA"/>
</dbReference>
<reference evidence="4 5" key="1">
    <citation type="submission" date="2018-03" db="EMBL/GenBank/DDBJ databases">
        <title>Genomic Encyclopedia of Archaeal and Bacterial Type Strains, Phase II (KMG-II): from individual species to whole genera.</title>
        <authorList>
            <person name="Goeker M."/>
        </authorList>
    </citation>
    <scope>NUCLEOTIDE SEQUENCE [LARGE SCALE GENOMIC DNA]</scope>
    <source>
        <strain evidence="4 5">DSM 25328</strain>
    </source>
</reference>
<dbReference type="Gene3D" id="3.40.50.620">
    <property type="entry name" value="HUPs"/>
    <property type="match status" value="1"/>
</dbReference>
<dbReference type="OrthoDB" id="9802794at2"/>
<dbReference type="InterPro" id="IPR050385">
    <property type="entry name" value="Archaeal_FAD_synthase"/>
</dbReference>
<dbReference type="AlphaFoldDB" id="A0A2T1A5J0"/>